<evidence type="ECO:0000313" key="1">
    <source>
        <dbReference type="EMBL" id="KAI5667485.1"/>
    </source>
</evidence>
<gene>
    <name evidence="1" type="ORF">M9H77_17338</name>
</gene>
<accession>A0ACC0B4C2</accession>
<reference evidence="2" key="1">
    <citation type="journal article" date="2023" name="Nat. Plants">
        <title>Single-cell RNA sequencing provides a high-resolution roadmap for understanding the multicellular compartmentation of specialized metabolism.</title>
        <authorList>
            <person name="Sun S."/>
            <person name="Shen X."/>
            <person name="Li Y."/>
            <person name="Li Y."/>
            <person name="Wang S."/>
            <person name="Li R."/>
            <person name="Zhang H."/>
            <person name="Shen G."/>
            <person name="Guo B."/>
            <person name="Wei J."/>
            <person name="Xu J."/>
            <person name="St-Pierre B."/>
            <person name="Chen S."/>
            <person name="Sun C."/>
        </authorList>
    </citation>
    <scope>NUCLEOTIDE SEQUENCE [LARGE SCALE GENOMIC DNA]</scope>
</reference>
<sequence length="337" mass="37193">MKKGEEEKRRRRRKKSSIRLVSSDYFKVMFIIHTTYAPIKFATLFEDVVHELQGKFLMCRRYGVRDIGLASDTNSMPNSTSRSGGVTVEPMAVFLCITTESAIFVRVAASTVAANPIGGKGANARCSLTLNPFTNCRILFSSVSINLKQYLANLLNFAVHWATVHGWFLSVRASEALSHQSFAIPRSLKAANITLRASSYLRNSGARNLRNCSNASSAPVAGTRSFLLVAIGVSNNSVILIIKFSITFIKIQSDHPSPTTQKIYGRVAIHIQTRGPQPTTLSLLHQVLTKTLLAPIQVTKYVHPPVLYPTSTQPEDTGYRNILVGTPAYHVLYPLNL</sequence>
<name>A0ACC0B4C2_CATRO</name>
<organism evidence="1 2">
    <name type="scientific">Catharanthus roseus</name>
    <name type="common">Madagascar periwinkle</name>
    <name type="synonym">Vinca rosea</name>
    <dbReference type="NCBI Taxonomy" id="4058"/>
    <lineage>
        <taxon>Eukaryota</taxon>
        <taxon>Viridiplantae</taxon>
        <taxon>Streptophyta</taxon>
        <taxon>Embryophyta</taxon>
        <taxon>Tracheophyta</taxon>
        <taxon>Spermatophyta</taxon>
        <taxon>Magnoliopsida</taxon>
        <taxon>eudicotyledons</taxon>
        <taxon>Gunneridae</taxon>
        <taxon>Pentapetalae</taxon>
        <taxon>asterids</taxon>
        <taxon>lamiids</taxon>
        <taxon>Gentianales</taxon>
        <taxon>Apocynaceae</taxon>
        <taxon>Rauvolfioideae</taxon>
        <taxon>Vinceae</taxon>
        <taxon>Catharanthinae</taxon>
        <taxon>Catharanthus</taxon>
    </lineage>
</organism>
<evidence type="ECO:0000313" key="2">
    <source>
        <dbReference type="Proteomes" id="UP001060085"/>
    </source>
</evidence>
<proteinExistence type="predicted"/>
<protein>
    <submittedName>
        <fullName evidence="1">Uncharacterized protein</fullName>
    </submittedName>
</protein>
<dbReference type="EMBL" id="CM044704">
    <property type="protein sequence ID" value="KAI5667485.1"/>
    <property type="molecule type" value="Genomic_DNA"/>
</dbReference>
<dbReference type="Proteomes" id="UP001060085">
    <property type="component" value="Linkage Group LG04"/>
</dbReference>
<comment type="caution">
    <text evidence="1">The sequence shown here is derived from an EMBL/GenBank/DDBJ whole genome shotgun (WGS) entry which is preliminary data.</text>
</comment>
<keyword evidence="2" id="KW-1185">Reference proteome</keyword>